<evidence type="ECO:0000256" key="1">
    <source>
        <dbReference type="SAM" id="SignalP"/>
    </source>
</evidence>
<organism evidence="2 3">
    <name type="scientific">SAR86 cluster bacterium</name>
    <dbReference type="NCBI Taxonomy" id="2030880"/>
    <lineage>
        <taxon>Bacteria</taxon>
        <taxon>Pseudomonadati</taxon>
        <taxon>Pseudomonadota</taxon>
        <taxon>Gammaproteobacteria</taxon>
        <taxon>SAR86 cluster</taxon>
    </lineage>
</organism>
<dbReference type="Proteomes" id="UP000228987">
    <property type="component" value="Unassembled WGS sequence"/>
</dbReference>
<reference evidence="3" key="1">
    <citation type="submission" date="2017-08" db="EMBL/GenBank/DDBJ databases">
        <title>A dynamic microbial community with high functional redundancy inhabits the cold, oxic subseafloor aquifer.</title>
        <authorList>
            <person name="Tully B.J."/>
            <person name="Wheat C.G."/>
            <person name="Glazer B.T."/>
            <person name="Huber J.A."/>
        </authorList>
    </citation>
    <scope>NUCLEOTIDE SEQUENCE [LARGE SCALE GENOMIC DNA]</scope>
</reference>
<evidence type="ECO:0000313" key="2">
    <source>
        <dbReference type="EMBL" id="PCJ42052.1"/>
    </source>
</evidence>
<accession>A0A2A5CE60</accession>
<protein>
    <recommendedName>
        <fullName evidence="4">Chitin-binding type-4 domain-containing protein</fullName>
    </recommendedName>
</protein>
<evidence type="ECO:0000313" key="3">
    <source>
        <dbReference type="Proteomes" id="UP000228987"/>
    </source>
</evidence>
<keyword evidence="1" id="KW-0732">Signal</keyword>
<feature type="chain" id="PRO_5012969525" description="Chitin-binding type-4 domain-containing protein" evidence="1">
    <location>
        <begin position="25"/>
        <end position="199"/>
    </location>
</feature>
<comment type="caution">
    <text evidence="2">The sequence shown here is derived from an EMBL/GenBank/DDBJ whole genome shotgun (WGS) entry which is preliminary data.</text>
</comment>
<feature type="signal peptide" evidence="1">
    <location>
        <begin position="1"/>
        <end position="24"/>
    </location>
</feature>
<sequence>MKNSLFKKIGLAAAICLVATTAHAHFQLNAPASWIEEDDRGDPQKLAPCGGTLADGGTRTGAVTEVRGGDMLRLAIEETIYHPGHYRVALVRNMNSLPADAEPLNMVETPRGLGSGRFPIEANPEAPVLLDGLWENSERRTGPLETEIRIPNIDCENCVLQIVQFMSEHPGHREGGYTYHHCSMLDITANPSMAADEGW</sequence>
<dbReference type="EMBL" id="NVWI01000003">
    <property type="protein sequence ID" value="PCJ42052.1"/>
    <property type="molecule type" value="Genomic_DNA"/>
</dbReference>
<gene>
    <name evidence="2" type="ORF">COA71_05520</name>
</gene>
<name>A0A2A5CE60_9GAMM</name>
<dbReference type="NCBIfam" id="NF043005">
    <property type="entry name" value="sce4755_fam"/>
    <property type="match status" value="1"/>
</dbReference>
<dbReference type="AlphaFoldDB" id="A0A2A5CE60"/>
<evidence type="ECO:0008006" key="4">
    <source>
        <dbReference type="Google" id="ProtNLM"/>
    </source>
</evidence>
<proteinExistence type="predicted"/>